<proteinExistence type="predicted"/>
<feature type="compositionally biased region" description="Polar residues" evidence="3">
    <location>
        <begin position="269"/>
        <end position="286"/>
    </location>
</feature>
<keyword evidence="6" id="KW-1185">Reference proteome</keyword>
<feature type="region of interest" description="Disordered" evidence="3">
    <location>
        <begin position="1"/>
        <end position="84"/>
    </location>
</feature>
<reference evidence="5" key="1">
    <citation type="submission" date="2022-06" db="EMBL/GenBank/DDBJ databases">
        <authorList>
            <consortium name="SYNGENTA / RWTH Aachen University"/>
        </authorList>
    </citation>
    <scope>NUCLEOTIDE SEQUENCE</scope>
</reference>
<dbReference type="InterPro" id="IPR035979">
    <property type="entry name" value="RBD_domain_sf"/>
</dbReference>
<comment type="caution">
    <text evidence="5">The sequence shown here is derived from an EMBL/GenBank/DDBJ whole genome shotgun (WGS) entry which is preliminary data.</text>
</comment>
<dbReference type="Pfam" id="PF00076">
    <property type="entry name" value="RRM_1"/>
    <property type="match status" value="1"/>
</dbReference>
<dbReference type="Proteomes" id="UP001153365">
    <property type="component" value="Unassembled WGS sequence"/>
</dbReference>
<dbReference type="Gene3D" id="3.30.70.330">
    <property type="match status" value="1"/>
</dbReference>
<accession>A0AAV0ARZ5</accession>
<organism evidence="5 6">
    <name type="scientific">Phakopsora pachyrhizi</name>
    <name type="common">Asian soybean rust disease fungus</name>
    <dbReference type="NCBI Taxonomy" id="170000"/>
    <lineage>
        <taxon>Eukaryota</taxon>
        <taxon>Fungi</taxon>
        <taxon>Dikarya</taxon>
        <taxon>Basidiomycota</taxon>
        <taxon>Pucciniomycotina</taxon>
        <taxon>Pucciniomycetes</taxon>
        <taxon>Pucciniales</taxon>
        <taxon>Phakopsoraceae</taxon>
        <taxon>Phakopsora</taxon>
    </lineage>
</organism>
<dbReference type="PROSITE" id="PS50102">
    <property type="entry name" value="RRM"/>
    <property type="match status" value="1"/>
</dbReference>
<keyword evidence="1 2" id="KW-0694">RNA-binding</keyword>
<dbReference type="AlphaFoldDB" id="A0AAV0ARZ5"/>
<evidence type="ECO:0000259" key="4">
    <source>
        <dbReference type="PROSITE" id="PS50102"/>
    </source>
</evidence>
<dbReference type="InterPro" id="IPR012677">
    <property type="entry name" value="Nucleotide-bd_a/b_plait_sf"/>
</dbReference>
<dbReference type="GO" id="GO:1990904">
    <property type="term" value="C:ribonucleoprotein complex"/>
    <property type="evidence" value="ECO:0007669"/>
    <property type="project" value="TreeGrafter"/>
</dbReference>
<dbReference type="SUPFAM" id="SSF54928">
    <property type="entry name" value="RNA-binding domain, RBD"/>
    <property type="match status" value="1"/>
</dbReference>
<evidence type="ECO:0000256" key="1">
    <source>
        <dbReference type="ARBA" id="ARBA00022884"/>
    </source>
</evidence>
<dbReference type="GO" id="GO:0003729">
    <property type="term" value="F:mRNA binding"/>
    <property type="evidence" value="ECO:0007669"/>
    <property type="project" value="TreeGrafter"/>
</dbReference>
<dbReference type="PANTHER" id="PTHR23003">
    <property type="entry name" value="RNA RECOGNITION MOTIF RRM DOMAIN CONTAINING PROTEIN"/>
    <property type="match status" value="1"/>
</dbReference>
<gene>
    <name evidence="5" type="ORF">PPACK8108_LOCUS6764</name>
</gene>
<evidence type="ECO:0000256" key="2">
    <source>
        <dbReference type="PROSITE-ProRule" id="PRU00176"/>
    </source>
</evidence>
<feature type="domain" description="RRM" evidence="4">
    <location>
        <begin position="177"/>
        <end position="254"/>
    </location>
</feature>
<feature type="region of interest" description="Disordered" evidence="3">
    <location>
        <begin position="590"/>
        <end position="651"/>
    </location>
</feature>
<dbReference type="EMBL" id="CALTRL010001289">
    <property type="protein sequence ID" value="CAH7671914.1"/>
    <property type="molecule type" value="Genomic_DNA"/>
</dbReference>
<dbReference type="InterPro" id="IPR050374">
    <property type="entry name" value="RRT5_SRSF_SR"/>
</dbReference>
<dbReference type="FunFam" id="3.30.70.330:FF:000145">
    <property type="entry name" value="Putative RNP domain-containing protein"/>
    <property type="match status" value="1"/>
</dbReference>
<dbReference type="SMART" id="SM00360">
    <property type="entry name" value="RRM"/>
    <property type="match status" value="1"/>
</dbReference>
<evidence type="ECO:0000256" key="3">
    <source>
        <dbReference type="SAM" id="MobiDB-lite"/>
    </source>
</evidence>
<dbReference type="PANTHER" id="PTHR23003:SF64">
    <property type="entry name" value="RRM DOMAIN-CONTAINING PROTEIN"/>
    <property type="match status" value="1"/>
</dbReference>
<feature type="compositionally biased region" description="Low complexity" evidence="3">
    <location>
        <begin position="47"/>
        <end position="57"/>
    </location>
</feature>
<evidence type="ECO:0000313" key="5">
    <source>
        <dbReference type="EMBL" id="CAH7671914.1"/>
    </source>
</evidence>
<evidence type="ECO:0000313" key="6">
    <source>
        <dbReference type="Proteomes" id="UP001153365"/>
    </source>
</evidence>
<dbReference type="GO" id="GO:0005737">
    <property type="term" value="C:cytoplasm"/>
    <property type="evidence" value="ECO:0007669"/>
    <property type="project" value="TreeGrafter"/>
</dbReference>
<feature type="compositionally biased region" description="Basic and acidic residues" evidence="3">
    <location>
        <begin position="641"/>
        <end position="651"/>
    </location>
</feature>
<protein>
    <submittedName>
        <fullName evidence="5">Expressed protein</fullName>
    </submittedName>
</protein>
<feature type="compositionally biased region" description="Polar residues" evidence="3">
    <location>
        <begin position="16"/>
        <end position="39"/>
    </location>
</feature>
<dbReference type="InterPro" id="IPR000504">
    <property type="entry name" value="RRM_dom"/>
</dbReference>
<feature type="region of interest" description="Disordered" evidence="3">
    <location>
        <begin position="258"/>
        <end position="390"/>
    </location>
</feature>
<sequence>MMSSRDDSLLPVNKPSVDTSLPNSSSKHIPSLLISSTNHPNSEDESSNSTTSHSLPSMISTLTDDISGLRLRPSTSNPSHTLRSRPLDALQPAFLPVSHSCLPLFKNETNSGNFLLSDPNEDLSNYRPVPSPYLPHPFYPLNPVPHYQQYPQRPYSTGASLSVADSSSFQVNVGMGRHLFVGNLPFNFQWQELKDLFRQAGNIMRADVALGLDGKSRGFGTVLFATAEDAEQARRMYDGYELRGRALKVHVDRFAQASGTFQPLPPTPSQKSFYSPQPPTISSSGLQPPLISPPQAKKKPELAEVSRADAQENDLNEDREKARSELWEGDPVEVTPSGLPAGGISPIASRRPSQFKNVGKSIHDDQGPQSGPQPIGHPHNNNMLKPHSIPMPPPYDLTGDLQSGIMSPPIPKLVQITPSMPAFSFQALPSTPPLLPQFFSPGIGPSISNMREQAAPGEKVDDELQVDSVIEKLDKSATGSGMNYNPMFPIEDEKERMSNVDWGYNSQTGGNRRASFFGGAGAGHGDGEESGSMSQTSSLGFGSRMIGRGSGLQFGMAKHEIFSHAGLGNHYNNRRASFDISSLNPRAIKKANERRNRKFTSDGAAPGTGGRSVDETSTRLRVQIGTELEKQKEEDEDDAWSEDKNHEDKKAQITEIVGLGLAEPVWERTAAANSVQLSR</sequence>
<feature type="region of interest" description="Disordered" evidence="3">
    <location>
        <begin position="519"/>
        <end position="538"/>
    </location>
</feature>
<feature type="compositionally biased region" description="Basic and acidic residues" evidence="3">
    <location>
        <begin position="298"/>
        <end position="326"/>
    </location>
</feature>
<dbReference type="GO" id="GO:0005634">
    <property type="term" value="C:nucleus"/>
    <property type="evidence" value="ECO:0007669"/>
    <property type="project" value="TreeGrafter"/>
</dbReference>
<name>A0AAV0ARZ5_PHAPC</name>